<evidence type="ECO:0000313" key="3">
    <source>
        <dbReference type="Proteomes" id="UP000243745"/>
    </source>
</evidence>
<evidence type="ECO:0000313" key="2">
    <source>
        <dbReference type="EMBL" id="SFP71999.1"/>
    </source>
</evidence>
<dbReference type="PANTHER" id="PTHR30461:SF23">
    <property type="entry name" value="DNA RECOMBINASE-RELATED"/>
    <property type="match status" value="1"/>
</dbReference>
<sequence>MKTIKKIDVKSIALPARKRVAAYARVSMESDRLAHSLSTQISYYNDLIQNNPEWEFAGVYADSFISGTSVERRAEFKRMLQDCEDGKIDIILTKSISRLVFENCMFLPPILEFSLLQAPIKPS</sequence>
<dbReference type="AlphaFoldDB" id="A0A662ZK13"/>
<evidence type="ECO:0000259" key="1">
    <source>
        <dbReference type="SMART" id="SM00857"/>
    </source>
</evidence>
<dbReference type="SUPFAM" id="SSF53041">
    <property type="entry name" value="Resolvase-like"/>
    <property type="match status" value="1"/>
</dbReference>
<feature type="domain" description="Resolvase/invertase-type recombinase catalytic" evidence="1">
    <location>
        <begin position="20"/>
        <end position="122"/>
    </location>
</feature>
<organism evidence="2 3">
    <name type="scientific">Ruminobacter amylophilus</name>
    <dbReference type="NCBI Taxonomy" id="867"/>
    <lineage>
        <taxon>Bacteria</taxon>
        <taxon>Pseudomonadati</taxon>
        <taxon>Pseudomonadota</taxon>
        <taxon>Gammaproteobacteria</taxon>
        <taxon>Aeromonadales</taxon>
        <taxon>Succinivibrionaceae</taxon>
        <taxon>Ruminobacter</taxon>
    </lineage>
</organism>
<dbReference type="CDD" id="cd00338">
    <property type="entry name" value="Ser_Recombinase"/>
    <property type="match status" value="1"/>
</dbReference>
<dbReference type="PANTHER" id="PTHR30461">
    <property type="entry name" value="DNA-INVERTASE FROM LAMBDOID PROPHAGE"/>
    <property type="match status" value="1"/>
</dbReference>
<gene>
    <name evidence="2" type="ORF">SAMN02910344_02143</name>
</gene>
<dbReference type="SMART" id="SM00857">
    <property type="entry name" value="Resolvase"/>
    <property type="match status" value="1"/>
</dbReference>
<accession>A0A662ZK13</accession>
<dbReference type="InterPro" id="IPR050639">
    <property type="entry name" value="SSR_resolvase"/>
</dbReference>
<dbReference type="GO" id="GO:0003677">
    <property type="term" value="F:DNA binding"/>
    <property type="evidence" value="ECO:0007669"/>
    <property type="project" value="InterPro"/>
</dbReference>
<keyword evidence="3" id="KW-1185">Reference proteome</keyword>
<dbReference type="InterPro" id="IPR006119">
    <property type="entry name" value="Resolv_N"/>
</dbReference>
<dbReference type="InterPro" id="IPR036162">
    <property type="entry name" value="Resolvase-like_N_sf"/>
</dbReference>
<proteinExistence type="predicted"/>
<dbReference type="GO" id="GO:0000150">
    <property type="term" value="F:DNA strand exchange activity"/>
    <property type="evidence" value="ECO:0007669"/>
    <property type="project" value="InterPro"/>
</dbReference>
<name>A0A662ZK13_9GAMM</name>
<reference evidence="2 3" key="1">
    <citation type="submission" date="2016-10" db="EMBL/GenBank/DDBJ databases">
        <authorList>
            <person name="Varghese N."/>
            <person name="Submissions S."/>
        </authorList>
    </citation>
    <scope>NUCLEOTIDE SEQUENCE [LARGE SCALE GENOMIC DNA]</scope>
    <source>
        <strain evidence="2 3">DSM 1361</strain>
    </source>
</reference>
<protein>
    <submittedName>
        <fullName evidence="2">Resolvase, N terminal domain</fullName>
    </submittedName>
</protein>
<dbReference type="Proteomes" id="UP000243745">
    <property type="component" value="Unassembled WGS sequence"/>
</dbReference>
<dbReference type="Pfam" id="PF00239">
    <property type="entry name" value="Resolvase"/>
    <property type="match status" value="1"/>
</dbReference>
<dbReference type="Gene3D" id="3.40.50.1390">
    <property type="entry name" value="Resolvase, N-terminal catalytic domain"/>
    <property type="match status" value="1"/>
</dbReference>
<dbReference type="EMBL" id="FOXF01000062">
    <property type="protein sequence ID" value="SFP71999.1"/>
    <property type="molecule type" value="Genomic_DNA"/>
</dbReference>